<keyword evidence="4" id="KW-1185">Reference proteome</keyword>
<evidence type="ECO:0000259" key="2">
    <source>
        <dbReference type="Pfam" id="PF03629"/>
    </source>
</evidence>
<dbReference type="InterPro" id="IPR005181">
    <property type="entry name" value="SASA"/>
</dbReference>
<keyword evidence="1" id="KW-0378">Hydrolase</keyword>
<dbReference type="InterPro" id="IPR008979">
    <property type="entry name" value="Galactose-bd-like_sf"/>
</dbReference>
<feature type="domain" description="Sialate O-acetylesterase" evidence="2">
    <location>
        <begin position="411"/>
        <end position="529"/>
    </location>
</feature>
<dbReference type="InterPro" id="IPR036514">
    <property type="entry name" value="SGNH_hydro_sf"/>
</dbReference>
<sequence length="646" mass="71435">MLISVLLMSFQDAQAKVKLPSVFSDNMVFQQKTKAAVWGKADPGKTITISTTWSRARYTSKADGLGNWKIMVATPSYGGPYAMTISDGDPLILMNVLIGEVWICSGQSNMEMPLAGWGKINNYEQEVAAAKYPSIRLLQVDHVTSNVPSSDAQVANLGWKPCIPQYVADFSSVAYFFAKEIYEKKGIPIGLIHTSWGGTPAEAWMSSEALSQFPYFNQQLEALKNSSPESDAQQMVAWQKTIDDKDKGYVQGKTQWAVKDYDDSSWATMPIGTGWENSVLPDFDGVVWLRKKVEIPASFTNKDLKISLGTIDDNDITYFNGEQIGETIGYDRQRMYTIPAHLVKKGFAEITIRVFDGMGGGGVVAKNEELYLATADGTRIALTGDWKYKVGINLKEVAPAPISSSGSGRPTVLYNNMIHPFLQFAVRGVIWYQGESNADRATQYRELFPALINDWRKKWNLGDLPFYFVQLANFKKADTIPGPSAWAELRDAQFGVLKLKNTGMAVAIDIGDANDIHPKNKQEVGHRLALIALAKTYGVATAYSGPLYRSYQIIGDKIRIEFDLADGLKIASGKSLLGFTIAGADQKFYSAQAIIVDNHIEVISENVKQPIAVRYGWEDNPSLNLTNKSNLPASPFRTDNWPGITK</sequence>
<proteinExistence type="predicted"/>
<reference evidence="3 4" key="1">
    <citation type="submission" date="2019-02" db="EMBL/GenBank/DDBJ databases">
        <title>Pedobacter sp. RP-1-13 sp. nov., isolated from Arctic soil.</title>
        <authorList>
            <person name="Dahal R.H."/>
        </authorList>
    </citation>
    <scope>NUCLEOTIDE SEQUENCE [LARGE SCALE GENOMIC DNA]</scope>
    <source>
        <strain evidence="3 4">RP-1-13</strain>
    </source>
</reference>
<accession>A0A4V2MHX3</accession>
<dbReference type="GO" id="GO:0005975">
    <property type="term" value="P:carbohydrate metabolic process"/>
    <property type="evidence" value="ECO:0007669"/>
    <property type="project" value="TreeGrafter"/>
</dbReference>
<dbReference type="SUPFAM" id="SSF52266">
    <property type="entry name" value="SGNH hydrolase"/>
    <property type="match status" value="1"/>
</dbReference>
<dbReference type="PANTHER" id="PTHR22901">
    <property type="entry name" value="SIALATE O-ACETYLESTERASE"/>
    <property type="match status" value="1"/>
</dbReference>
<feature type="domain" description="Sialate O-acetylesterase" evidence="2">
    <location>
        <begin position="100"/>
        <end position="227"/>
    </location>
</feature>
<dbReference type="SUPFAM" id="SSF49785">
    <property type="entry name" value="Galactose-binding domain-like"/>
    <property type="match status" value="1"/>
</dbReference>
<dbReference type="OrthoDB" id="9816001at2"/>
<dbReference type="GO" id="GO:0001681">
    <property type="term" value="F:sialate O-acetylesterase activity"/>
    <property type="evidence" value="ECO:0007669"/>
    <property type="project" value="InterPro"/>
</dbReference>
<dbReference type="PANTHER" id="PTHR22901:SF0">
    <property type="entry name" value="SIALATE O-ACETYLESTERASE"/>
    <property type="match status" value="1"/>
</dbReference>
<protein>
    <submittedName>
        <fullName evidence="3">9-O-acetylesterase</fullName>
    </submittedName>
</protein>
<evidence type="ECO:0000256" key="1">
    <source>
        <dbReference type="ARBA" id="ARBA00022801"/>
    </source>
</evidence>
<dbReference type="Proteomes" id="UP000292884">
    <property type="component" value="Unassembled WGS sequence"/>
</dbReference>
<dbReference type="Gene3D" id="2.60.120.260">
    <property type="entry name" value="Galactose-binding domain-like"/>
    <property type="match status" value="1"/>
</dbReference>
<evidence type="ECO:0000313" key="4">
    <source>
        <dbReference type="Proteomes" id="UP000292884"/>
    </source>
</evidence>
<gene>
    <name evidence="3" type="ORF">EZ428_19640</name>
</gene>
<name>A0A4V2MHX3_9SPHI</name>
<dbReference type="Pfam" id="PF03629">
    <property type="entry name" value="SASA"/>
    <property type="match status" value="2"/>
</dbReference>
<dbReference type="EMBL" id="SJSK01000006">
    <property type="protein sequence ID" value="TCC88256.1"/>
    <property type="molecule type" value="Genomic_DNA"/>
</dbReference>
<organism evidence="3 4">
    <name type="scientific">Pedobacter frigiditerrae</name>
    <dbReference type="NCBI Taxonomy" id="2530452"/>
    <lineage>
        <taxon>Bacteria</taxon>
        <taxon>Pseudomonadati</taxon>
        <taxon>Bacteroidota</taxon>
        <taxon>Sphingobacteriia</taxon>
        <taxon>Sphingobacteriales</taxon>
        <taxon>Sphingobacteriaceae</taxon>
        <taxon>Pedobacter</taxon>
    </lineage>
</organism>
<dbReference type="AlphaFoldDB" id="A0A4V2MHX3"/>
<dbReference type="Gene3D" id="3.40.50.1110">
    <property type="entry name" value="SGNH hydrolase"/>
    <property type="match status" value="2"/>
</dbReference>
<dbReference type="InterPro" id="IPR039329">
    <property type="entry name" value="SIAE"/>
</dbReference>
<comment type="caution">
    <text evidence="3">The sequence shown here is derived from an EMBL/GenBank/DDBJ whole genome shotgun (WGS) entry which is preliminary data.</text>
</comment>
<evidence type="ECO:0000313" key="3">
    <source>
        <dbReference type="EMBL" id="TCC88256.1"/>
    </source>
</evidence>